<dbReference type="OrthoDB" id="5348860at2"/>
<feature type="signal peptide" evidence="6">
    <location>
        <begin position="1"/>
        <end position="24"/>
    </location>
</feature>
<evidence type="ECO:0000256" key="5">
    <source>
        <dbReference type="SAM" id="MobiDB-lite"/>
    </source>
</evidence>
<evidence type="ECO:0000259" key="7">
    <source>
        <dbReference type="Pfam" id="PF09864"/>
    </source>
</evidence>
<feature type="compositionally biased region" description="Low complexity" evidence="5">
    <location>
        <begin position="31"/>
        <end position="45"/>
    </location>
</feature>
<gene>
    <name evidence="8" type="ORF">E5352_06260</name>
</gene>
<keyword evidence="1 6" id="KW-0732">Signal</keyword>
<dbReference type="AlphaFoldDB" id="A0A4S2D1H5"/>
<keyword evidence="4" id="KW-0449">Lipoprotein</keyword>
<evidence type="ECO:0000256" key="1">
    <source>
        <dbReference type="ARBA" id="ARBA00022729"/>
    </source>
</evidence>
<dbReference type="SUPFAM" id="SSF141488">
    <property type="entry name" value="YdhA-like"/>
    <property type="match status" value="1"/>
</dbReference>
<organism evidence="8 9">
    <name type="scientific">Stenotrophomonas maltophilia</name>
    <name type="common">Pseudomonas maltophilia</name>
    <name type="synonym">Xanthomonas maltophilia</name>
    <dbReference type="NCBI Taxonomy" id="40324"/>
    <lineage>
        <taxon>Bacteria</taxon>
        <taxon>Pseudomonadati</taxon>
        <taxon>Pseudomonadota</taxon>
        <taxon>Gammaproteobacteria</taxon>
        <taxon>Lysobacterales</taxon>
        <taxon>Lysobacteraceae</taxon>
        <taxon>Stenotrophomonas</taxon>
        <taxon>Stenotrophomonas maltophilia group</taxon>
    </lineage>
</organism>
<feature type="region of interest" description="Disordered" evidence="5">
    <location>
        <begin position="24"/>
        <end position="45"/>
    </location>
</feature>
<dbReference type="InterPro" id="IPR018660">
    <property type="entry name" value="MliC"/>
</dbReference>
<protein>
    <recommendedName>
        <fullName evidence="7">C-type lysozyme inhibitor domain-containing protein</fullName>
    </recommendedName>
</protein>
<keyword evidence="3" id="KW-0564">Palmitate</keyword>
<comment type="caution">
    <text evidence="8">The sequence shown here is derived from an EMBL/GenBank/DDBJ whole genome shotgun (WGS) entry which is preliminary data.</text>
</comment>
<reference evidence="8 9" key="1">
    <citation type="submission" date="2019-04" db="EMBL/GenBank/DDBJ databases">
        <title>Microbes associate with the intestines of laboratory mice.</title>
        <authorList>
            <person name="Navarre W."/>
            <person name="Wong E."/>
            <person name="Huang K."/>
            <person name="Tropini C."/>
            <person name="Ng K."/>
            <person name="Yu B."/>
        </authorList>
    </citation>
    <scope>NUCLEOTIDE SEQUENCE [LARGE SCALE GENOMIC DNA]</scope>
    <source>
        <strain evidence="8 9">NM62_B4-13</strain>
    </source>
</reference>
<evidence type="ECO:0000256" key="4">
    <source>
        <dbReference type="ARBA" id="ARBA00023288"/>
    </source>
</evidence>
<dbReference type="Proteomes" id="UP000306631">
    <property type="component" value="Unassembled WGS sequence"/>
</dbReference>
<dbReference type="RefSeq" id="WP_136003995.1">
    <property type="nucleotide sequence ID" value="NZ_SRYW01000004.1"/>
</dbReference>
<dbReference type="InterPro" id="IPR036328">
    <property type="entry name" value="MliC_sf"/>
</dbReference>
<proteinExistence type="predicted"/>
<sequence length="244" mass="24836">MRAPQGLLSVAIVLGLAACQPAQQTPAGTVDPAAGSTDAPPAATATTDARTYAFQCGDLAVRATYRGEDAATVVAGERTFAMSSQPAASGAKYGDGEGNVFWTKGTTEGVLSLKGEADRNCTGRGGEDAVPAPPSTAATGMVFRATGNEPGWLAVVADGASPHLRVETDYGQRTFEIATPTQGRDGWSGKAADGTDIKLTFQRTVCQDDMSGQAFGATAMLTVGARQYHGCGDFAGAPSLAARP</sequence>
<dbReference type="Pfam" id="PF09864">
    <property type="entry name" value="MliC"/>
    <property type="match status" value="1"/>
</dbReference>
<dbReference type="EMBL" id="SRYW01000004">
    <property type="protein sequence ID" value="TGY35317.1"/>
    <property type="molecule type" value="Genomic_DNA"/>
</dbReference>
<accession>A0A4S2D1H5</accession>
<feature type="chain" id="PRO_5020599027" description="C-type lysozyme inhibitor domain-containing protein" evidence="6">
    <location>
        <begin position="25"/>
        <end position="244"/>
    </location>
</feature>
<name>A0A4S2D1H5_STEMA</name>
<evidence type="ECO:0000313" key="8">
    <source>
        <dbReference type="EMBL" id="TGY35317.1"/>
    </source>
</evidence>
<evidence type="ECO:0000256" key="6">
    <source>
        <dbReference type="SAM" id="SignalP"/>
    </source>
</evidence>
<dbReference type="Gene3D" id="2.40.128.200">
    <property type="match status" value="1"/>
</dbReference>
<evidence type="ECO:0000256" key="2">
    <source>
        <dbReference type="ARBA" id="ARBA00023136"/>
    </source>
</evidence>
<dbReference type="PROSITE" id="PS51257">
    <property type="entry name" value="PROKAR_LIPOPROTEIN"/>
    <property type="match status" value="1"/>
</dbReference>
<feature type="domain" description="C-type lysozyme inhibitor" evidence="7">
    <location>
        <begin position="54"/>
        <end position="118"/>
    </location>
</feature>
<evidence type="ECO:0000313" key="9">
    <source>
        <dbReference type="Proteomes" id="UP000306631"/>
    </source>
</evidence>
<evidence type="ECO:0000256" key="3">
    <source>
        <dbReference type="ARBA" id="ARBA00023139"/>
    </source>
</evidence>
<keyword evidence="2" id="KW-0472">Membrane</keyword>